<dbReference type="EMBL" id="RCZA01000013">
    <property type="protein sequence ID" value="TPG77979.1"/>
    <property type="molecule type" value="Genomic_DNA"/>
</dbReference>
<name>A0A502HT12_9PSED</name>
<dbReference type="AlphaFoldDB" id="A0A502HT12"/>
<protein>
    <submittedName>
        <fullName evidence="1">Uncharacterized protein</fullName>
    </submittedName>
</protein>
<organism evidence="1 2">
    <name type="scientific">Pseudomonas mandelii</name>
    <dbReference type="NCBI Taxonomy" id="75612"/>
    <lineage>
        <taxon>Bacteria</taxon>
        <taxon>Pseudomonadati</taxon>
        <taxon>Pseudomonadota</taxon>
        <taxon>Gammaproteobacteria</taxon>
        <taxon>Pseudomonadales</taxon>
        <taxon>Pseudomonadaceae</taxon>
        <taxon>Pseudomonas</taxon>
    </lineage>
</organism>
<evidence type="ECO:0000313" key="1">
    <source>
        <dbReference type="EMBL" id="TPG77979.1"/>
    </source>
</evidence>
<accession>A0A502HT12</accession>
<gene>
    <name evidence="1" type="ORF">EAH74_27180</name>
</gene>
<comment type="caution">
    <text evidence="1">The sequence shown here is derived from an EMBL/GenBank/DDBJ whole genome shotgun (WGS) entry which is preliminary data.</text>
</comment>
<dbReference type="Proteomes" id="UP000320914">
    <property type="component" value="Unassembled WGS sequence"/>
</dbReference>
<reference evidence="1 2" key="1">
    <citation type="journal article" date="2019" name="Environ. Microbiol.">
        <title>Species interactions and distinct microbial communities in high Arctic permafrost affected cryosols are associated with the CH4 and CO2 gas fluxes.</title>
        <authorList>
            <person name="Altshuler I."/>
            <person name="Hamel J."/>
            <person name="Turney S."/>
            <person name="Magnuson E."/>
            <person name="Levesque R."/>
            <person name="Greer C."/>
            <person name="Whyte L.G."/>
        </authorList>
    </citation>
    <scope>NUCLEOTIDE SEQUENCE [LARGE SCALE GENOMIC DNA]</scope>
    <source>
        <strain evidence="1 2">OWC5</strain>
    </source>
</reference>
<evidence type="ECO:0000313" key="2">
    <source>
        <dbReference type="Proteomes" id="UP000320914"/>
    </source>
</evidence>
<proteinExistence type="predicted"/>
<sequence length="161" mass="18176">MVSTAEKYALEIEIFTLSRGFRAQISRSCAQKRRFQQSVSGQSGRTDFFNTIGQKQTVSAVLVSPDSECSQQQMHANSSHSPHDPAVVMFLSTEHYPNLISWSGWKVEQLWSQRVVPHVEVGFPGDVSLDMITEVHIGEDANPEGFCRLTDLYNRLERNSE</sequence>